<dbReference type="InterPro" id="IPR010697">
    <property type="entry name" value="YspA"/>
</dbReference>
<dbReference type="NCBIfam" id="NF010181">
    <property type="entry name" value="PRK13660.1"/>
    <property type="match status" value="1"/>
</dbReference>
<dbReference type="HAMAP" id="MF_01575">
    <property type="entry name" value="UPF0398"/>
    <property type="match status" value="1"/>
</dbReference>
<gene>
    <name evidence="3" type="ORF">J2736_004480</name>
</gene>
<dbReference type="RefSeq" id="WP_310500756.1">
    <property type="nucleotide sequence ID" value="NZ_JAVDSB010000009.1"/>
</dbReference>
<feature type="compositionally biased region" description="Acidic residues" evidence="2">
    <location>
        <begin position="178"/>
        <end position="192"/>
    </location>
</feature>
<organism evidence="3 4">
    <name type="scientific">Paenibacillus qinlingensis</name>
    <dbReference type="NCBI Taxonomy" id="1837343"/>
    <lineage>
        <taxon>Bacteria</taxon>
        <taxon>Bacillati</taxon>
        <taxon>Bacillota</taxon>
        <taxon>Bacilli</taxon>
        <taxon>Bacillales</taxon>
        <taxon>Paenibacillaceae</taxon>
        <taxon>Paenibacillus</taxon>
    </lineage>
</organism>
<dbReference type="PANTHER" id="PTHR38440">
    <property type="entry name" value="UPF0398 PROTEIN YPSA"/>
    <property type="match status" value="1"/>
</dbReference>
<comment type="similarity">
    <text evidence="1">Belongs to the UPF0398 family.</text>
</comment>
<dbReference type="Gene3D" id="3.40.50.450">
    <property type="match status" value="1"/>
</dbReference>
<protein>
    <recommendedName>
        <fullName evidence="1">UPF0398 protein J2736_004480</fullName>
    </recommendedName>
</protein>
<dbReference type="PIRSF" id="PIRSF021290">
    <property type="entry name" value="DUF1273"/>
    <property type="match status" value="1"/>
</dbReference>
<dbReference type="Pfam" id="PF06908">
    <property type="entry name" value="YpsA"/>
    <property type="match status" value="1"/>
</dbReference>
<dbReference type="Proteomes" id="UP001267290">
    <property type="component" value="Unassembled WGS sequence"/>
</dbReference>
<feature type="region of interest" description="Disordered" evidence="2">
    <location>
        <begin position="178"/>
        <end position="211"/>
    </location>
</feature>
<reference evidence="3 4" key="1">
    <citation type="submission" date="2023-07" db="EMBL/GenBank/DDBJ databases">
        <title>Sorghum-associated microbial communities from plants grown in Nebraska, USA.</title>
        <authorList>
            <person name="Schachtman D."/>
        </authorList>
    </citation>
    <scope>NUCLEOTIDE SEQUENCE [LARGE SCALE GENOMIC DNA]</scope>
    <source>
        <strain evidence="3 4">CC258</strain>
    </source>
</reference>
<dbReference type="EMBL" id="JAVDSB010000009">
    <property type="protein sequence ID" value="MDR6553273.1"/>
    <property type="molecule type" value="Genomic_DNA"/>
</dbReference>
<evidence type="ECO:0000313" key="3">
    <source>
        <dbReference type="EMBL" id="MDR6553273.1"/>
    </source>
</evidence>
<dbReference type="SUPFAM" id="SSF102405">
    <property type="entry name" value="MCP/YpsA-like"/>
    <property type="match status" value="1"/>
</dbReference>
<sequence>MKRVLITGYKANELGIFSLKHPGIAIIKKAIQKRLIALLDDGLEWVVVSGQWGVELWAAEAVLELRESTHPELKLAVITPFLEQEEKWSDDKKGCYANVMQRANYVNSVTKTKYEGPWQFKERDKFLLRNSDGILLVYDEETEGSPKFMKLQVAQIAANHTYPIMTINAFDLQNVAEDEQGDYPGDMQDDLPGDSGSTGSGGDKWHYDDDI</sequence>
<name>A0ABU1P0K2_9BACL</name>
<evidence type="ECO:0000313" key="4">
    <source>
        <dbReference type="Proteomes" id="UP001267290"/>
    </source>
</evidence>
<evidence type="ECO:0000256" key="2">
    <source>
        <dbReference type="SAM" id="MobiDB-lite"/>
    </source>
</evidence>
<accession>A0ABU1P0K2</accession>
<comment type="caution">
    <text evidence="3">The sequence shown here is derived from an EMBL/GenBank/DDBJ whole genome shotgun (WGS) entry which is preliminary data.</text>
</comment>
<keyword evidence="4" id="KW-1185">Reference proteome</keyword>
<dbReference type="PANTHER" id="PTHR38440:SF1">
    <property type="entry name" value="UPF0398 PROTEIN SPR0331"/>
    <property type="match status" value="1"/>
</dbReference>
<proteinExistence type="inferred from homology"/>
<evidence type="ECO:0000256" key="1">
    <source>
        <dbReference type="HAMAP-Rule" id="MF_01575"/>
    </source>
</evidence>